<keyword evidence="2" id="KW-1185">Reference proteome</keyword>
<name>A0ABT3IP49_9BACT</name>
<evidence type="ECO:0008006" key="3">
    <source>
        <dbReference type="Google" id="ProtNLM"/>
    </source>
</evidence>
<comment type="caution">
    <text evidence="1">The sequence shown here is derived from an EMBL/GenBank/DDBJ whole genome shotgun (WGS) entry which is preliminary data.</text>
</comment>
<sequence length="360" mass="42105">MIRVLVVVILFFYFNSVTANILSDTIRKNYDSAFIELNYSVKNDGLFKEAVYIVENTFFNNKLDREKFYRPIDDLRTLCLLWTNSNRITEYRFSDSLNLQKNFSIYSILKDTVKLIDEDSSVYSFVPFIYDFSDFNGSHNWSNMFVSKLLITRSGNCHSFPYLYKILADELKASCWLSLAPNHIYIKNRCKETGWYNTELTSGQFPIDAWITASGYIPLKAIQNGIYMDTLSNRQAIALCILDLAKGYEFQTRDYYDGFILKCCEVVLAYHPVNVQALLLKAETLKRLYEKQEKAKDYAAKNTYHEMEQVYIKLFELGYREMPEKMYLQWLAGLVTEKEKYSNKKLHATIKGTNTPAKKK</sequence>
<dbReference type="Proteomes" id="UP001207742">
    <property type="component" value="Unassembled WGS sequence"/>
</dbReference>
<dbReference type="EMBL" id="JAPDNS010000002">
    <property type="protein sequence ID" value="MCW3485499.1"/>
    <property type="molecule type" value="Genomic_DNA"/>
</dbReference>
<organism evidence="1 2">
    <name type="scientific">Chitinophaga nivalis</name>
    <dbReference type="NCBI Taxonomy" id="2991709"/>
    <lineage>
        <taxon>Bacteria</taxon>
        <taxon>Pseudomonadati</taxon>
        <taxon>Bacteroidota</taxon>
        <taxon>Chitinophagia</taxon>
        <taxon>Chitinophagales</taxon>
        <taxon>Chitinophagaceae</taxon>
        <taxon>Chitinophaga</taxon>
    </lineage>
</organism>
<evidence type="ECO:0000313" key="2">
    <source>
        <dbReference type="Proteomes" id="UP001207742"/>
    </source>
</evidence>
<gene>
    <name evidence="1" type="ORF">OL497_16435</name>
</gene>
<proteinExistence type="predicted"/>
<reference evidence="1 2" key="1">
    <citation type="submission" date="2022-10" db="EMBL/GenBank/DDBJ databases">
        <title>Chitinophaga nivalis PC15 sp. nov., isolated from Pyeongchang county, South Korea.</title>
        <authorList>
            <person name="Trinh H.N."/>
        </authorList>
    </citation>
    <scope>NUCLEOTIDE SEQUENCE [LARGE SCALE GENOMIC DNA]</scope>
    <source>
        <strain evidence="1 2">PC14</strain>
    </source>
</reference>
<accession>A0ABT3IP49</accession>
<evidence type="ECO:0000313" key="1">
    <source>
        <dbReference type="EMBL" id="MCW3485499.1"/>
    </source>
</evidence>
<protein>
    <recommendedName>
        <fullName evidence="3">Protein SirB1 N-terminal domain-containing protein</fullName>
    </recommendedName>
</protein>
<dbReference type="RefSeq" id="WP_264731985.1">
    <property type="nucleotide sequence ID" value="NZ_JAPDNR010000001.1"/>
</dbReference>